<evidence type="ECO:0000313" key="1">
    <source>
        <dbReference type="EMBL" id="CRZ04937.1"/>
    </source>
</evidence>
<reference evidence="1" key="1">
    <citation type="submission" date="2015-04" db="EMBL/GenBank/DDBJ databases">
        <title>The genome sequence of the plant pathogenic Rhizarian Plasmodiophora brassicae reveals insights in its biotrophic life cycle and the origin of chitin synthesis.</title>
        <authorList>
            <person name="Schwelm A."/>
            <person name="Fogelqvist J."/>
            <person name="Knaust A."/>
            <person name="Julke S."/>
            <person name="Lilja T."/>
            <person name="Dhandapani V."/>
            <person name="Bonilla-Rosso G."/>
            <person name="Karlsson M."/>
            <person name="Shevchenko A."/>
            <person name="Choi S.R."/>
            <person name="Kim H.G."/>
            <person name="Park J.Y."/>
            <person name="Lim Y.P."/>
            <person name="Ludwig-Muller J."/>
            <person name="Dixelius C."/>
        </authorList>
    </citation>
    <scope>NUCLEOTIDE SEQUENCE</scope>
    <source>
        <tissue evidence="1">Potato root galls</tissue>
    </source>
</reference>
<dbReference type="EMBL" id="HACM01004495">
    <property type="protein sequence ID" value="CRZ04937.1"/>
    <property type="molecule type" value="Transcribed_RNA"/>
</dbReference>
<accession>A0A0H5QT89</accession>
<organism evidence="1">
    <name type="scientific">Spongospora subterranea</name>
    <dbReference type="NCBI Taxonomy" id="70186"/>
    <lineage>
        <taxon>Eukaryota</taxon>
        <taxon>Sar</taxon>
        <taxon>Rhizaria</taxon>
        <taxon>Endomyxa</taxon>
        <taxon>Phytomyxea</taxon>
        <taxon>Plasmodiophorida</taxon>
        <taxon>Plasmodiophoridae</taxon>
        <taxon>Spongospora</taxon>
    </lineage>
</organism>
<protein>
    <submittedName>
        <fullName evidence="1">Uncharacterized protein</fullName>
    </submittedName>
</protein>
<dbReference type="AlphaFoldDB" id="A0A0H5QT89"/>
<sequence>MRCVGGAIDQISSVASALKITLSAVRTILIPLRDRFVRSSNVEPADDRDWLSAMIDVPIPLKLELLIGDSSDDSIAGTQSERCGKPVSGFILFLTSSKAIRMDDTT</sequence>
<proteinExistence type="predicted"/>
<name>A0A0H5QT89_9EUKA</name>